<feature type="domain" description="YqgF/RNase H-like" evidence="6">
    <location>
        <begin position="4"/>
        <end position="114"/>
    </location>
</feature>
<dbReference type="EC" id="3.1.-.-" evidence="5"/>
<sequence>MRRGVRVAVDVGTVRVGVARSDPDGLLATPVETVAVPTGEELVDGPTRRADLLRIGTIVDETAALEVLVGLPRSLSGREGPSAGLARKYAVEIARLVAPVPVRLVDERFSSVSANQQLREAGVRGRRARPVVDQVAAVVFLQAALDGERATGRVPGALVVADGQEAGGP</sequence>
<dbReference type="InterPro" id="IPR005227">
    <property type="entry name" value="YqgF"/>
</dbReference>
<evidence type="ECO:0000256" key="4">
    <source>
        <dbReference type="ARBA" id="ARBA00022801"/>
    </source>
</evidence>
<comment type="function">
    <text evidence="5">Could be a nuclease involved in processing of the 5'-end of pre-16S rRNA.</text>
</comment>
<name>A0ABW8AR68_9ACTN</name>
<dbReference type="CDD" id="cd16964">
    <property type="entry name" value="YqgF"/>
    <property type="match status" value="1"/>
</dbReference>
<dbReference type="Gene3D" id="3.30.420.140">
    <property type="entry name" value="YqgF/RNase H-like domain"/>
    <property type="match status" value="1"/>
</dbReference>
<keyword evidence="1 5" id="KW-0963">Cytoplasm</keyword>
<dbReference type="InterPro" id="IPR012337">
    <property type="entry name" value="RNaseH-like_sf"/>
</dbReference>
<evidence type="ECO:0000256" key="5">
    <source>
        <dbReference type="HAMAP-Rule" id="MF_00651"/>
    </source>
</evidence>
<evidence type="ECO:0000256" key="2">
    <source>
        <dbReference type="ARBA" id="ARBA00022517"/>
    </source>
</evidence>
<dbReference type="SMART" id="SM00732">
    <property type="entry name" value="YqgFc"/>
    <property type="match status" value="1"/>
</dbReference>
<evidence type="ECO:0000256" key="1">
    <source>
        <dbReference type="ARBA" id="ARBA00022490"/>
    </source>
</evidence>
<evidence type="ECO:0000313" key="8">
    <source>
        <dbReference type="Proteomes" id="UP001612915"/>
    </source>
</evidence>
<accession>A0ABW8AR68</accession>
<dbReference type="RefSeq" id="WP_398283037.1">
    <property type="nucleotide sequence ID" value="NZ_JBITLV010000006.1"/>
</dbReference>
<keyword evidence="4 5" id="KW-0378">Hydrolase</keyword>
<comment type="similarity">
    <text evidence="5">Belongs to the YqgF HJR family.</text>
</comment>
<dbReference type="InterPro" id="IPR006641">
    <property type="entry name" value="YqgF/RNaseH-like_dom"/>
</dbReference>
<evidence type="ECO:0000313" key="7">
    <source>
        <dbReference type="EMBL" id="MFI7588880.1"/>
    </source>
</evidence>
<keyword evidence="3 5" id="KW-0540">Nuclease</keyword>
<evidence type="ECO:0000256" key="3">
    <source>
        <dbReference type="ARBA" id="ARBA00022722"/>
    </source>
</evidence>
<keyword evidence="2 5" id="KW-0690">Ribosome biogenesis</keyword>
<dbReference type="Pfam" id="PF03652">
    <property type="entry name" value="RuvX"/>
    <property type="match status" value="1"/>
</dbReference>
<comment type="subcellular location">
    <subcellularLocation>
        <location evidence="5">Cytoplasm</location>
    </subcellularLocation>
</comment>
<dbReference type="InterPro" id="IPR037027">
    <property type="entry name" value="YqgF/RNaseH-like_dom_sf"/>
</dbReference>
<dbReference type="HAMAP" id="MF_00651">
    <property type="entry name" value="Nuclease_YqgF"/>
    <property type="match status" value="1"/>
</dbReference>
<comment type="caution">
    <text evidence="7">The sequence shown here is derived from an EMBL/GenBank/DDBJ whole genome shotgun (WGS) entry which is preliminary data.</text>
</comment>
<gene>
    <name evidence="7" type="primary">ruvX</name>
    <name evidence="7" type="ORF">ACIB24_17590</name>
</gene>
<reference evidence="7 8" key="1">
    <citation type="submission" date="2024-10" db="EMBL/GenBank/DDBJ databases">
        <title>The Natural Products Discovery Center: Release of the First 8490 Sequenced Strains for Exploring Actinobacteria Biosynthetic Diversity.</title>
        <authorList>
            <person name="Kalkreuter E."/>
            <person name="Kautsar S.A."/>
            <person name="Yang D."/>
            <person name="Bader C.D."/>
            <person name="Teijaro C.N."/>
            <person name="Fluegel L."/>
            <person name="Davis C.M."/>
            <person name="Simpson J.R."/>
            <person name="Lauterbach L."/>
            <person name="Steele A.D."/>
            <person name="Gui C."/>
            <person name="Meng S."/>
            <person name="Li G."/>
            <person name="Viehrig K."/>
            <person name="Ye F."/>
            <person name="Su P."/>
            <person name="Kiefer A.F."/>
            <person name="Nichols A."/>
            <person name="Cepeda A.J."/>
            <person name="Yan W."/>
            <person name="Fan B."/>
            <person name="Jiang Y."/>
            <person name="Adhikari A."/>
            <person name="Zheng C.-J."/>
            <person name="Schuster L."/>
            <person name="Cowan T.M."/>
            <person name="Smanski M.J."/>
            <person name="Chevrette M.G."/>
            <person name="De Carvalho L.P.S."/>
            <person name="Shen B."/>
        </authorList>
    </citation>
    <scope>NUCLEOTIDE SEQUENCE [LARGE SCALE GENOMIC DNA]</scope>
    <source>
        <strain evidence="7 8">NPDC049639</strain>
    </source>
</reference>
<keyword evidence="8" id="KW-1185">Reference proteome</keyword>
<dbReference type="EMBL" id="JBITLV010000006">
    <property type="protein sequence ID" value="MFI7588880.1"/>
    <property type="molecule type" value="Genomic_DNA"/>
</dbReference>
<dbReference type="PANTHER" id="PTHR33317:SF4">
    <property type="entry name" value="POLYNUCLEOTIDYL TRANSFERASE, RIBONUCLEASE H-LIKE SUPERFAMILY PROTEIN"/>
    <property type="match status" value="1"/>
</dbReference>
<proteinExistence type="inferred from homology"/>
<dbReference type="PANTHER" id="PTHR33317">
    <property type="entry name" value="POLYNUCLEOTIDYL TRANSFERASE, RIBONUCLEASE H-LIKE SUPERFAMILY PROTEIN"/>
    <property type="match status" value="1"/>
</dbReference>
<dbReference type="SUPFAM" id="SSF53098">
    <property type="entry name" value="Ribonuclease H-like"/>
    <property type="match status" value="1"/>
</dbReference>
<dbReference type="Proteomes" id="UP001612915">
    <property type="component" value="Unassembled WGS sequence"/>
</dbReference>
<dbReference type="NCBIfam" id="TIGR00250">
    <property type="entry name" value="RNAse_H_YqgF"/>
    <property type="match status" value="1"/>
</dbReference>
<organism evidence="7 8">
    <name type="scientific">Spongisporangium articulatum</name>
    <dbReference type="NCBI Taxonomy" id="3362603"/>
    <lineage>
        <taxon>Bacteria</taxon>
        <taxon>Bacillati</taxon>
        <taxon>Actinomycetota</taxon>
        <taxon>Actinomycetes</taxon>
        <taxon>Kineosporiales</taxon>
        <taxon>Kineosporiaceae</taxon>
        <taxon>Spongisporangium</taxon>
    </lineage>
</organism>
<protein>
    <recommendedName>
        <fullName evidence="5">Putative pre-16S rRNA nuclease</fullName>
        <ecNumber evidence="5">3.1.-.-</ecNumber>
    </recommendedName>
</protein>
<evidence type="ECO:0000259" key="6">
    <source>
        <dbReference type="SMART" id="SM00732"/>
    </source>
</evidence>